<dbReference type="Proteomes" id="UP000494106">
    <property type="component" value="Unassembled WGS sequence"/>
</dbReference>
<feature type="region of interest" description="Disordered" evidence="1">
    <location>
        <begin position="89"/>
        <end position="111"/>
    </location>
</feature>
<evidence type="ECO:0000313" key="2">
    <source>
        <dbReference type="EMBL" id="CAB3261121.1"/>
    </source>
</evidence>
<feature type="compositionally biased region" description="Basic and acidic residues" evidence="1">
    <location>
        <begin position="90"/>
        <end position="105"/>
    </location>
</feature>
<name>A0A8S1BRL5_ARCPL</name>
<evidence type="ECO:0000256" key="1">
    <source>
        <dbReference type="SAM" id="MobiDB-lite"/>
    </source>
</evidence>
<evidence type="ECO:0000313" key="3">
    <source>
        <dbReference type="Proteomes" id="UP000494106"/>
    </source>
</evidence>
<dbReference type="AlphaFoldDB" id="A0A8S1BRL5"/>
<keyword evidence="3" id="KW-1185">Reference proteome</keyword>
<comment type="caution">
    <text evidence="2">The sequence shown here is derived from an EMBL/GenBank/DDBJ whole genome shotgun (WGS) entry which is preliminary data.</text>
</comment>
<accession>A0A8S1BRL5</accession>
<protein>
    <submittedName>
        <fullName evidence="2">Uncharacterized protein</fullName>
    </submittedName>
</protein>
<proteinExistence type="predicted"/>
<reference evidence="2 3" key="1">
    <citation type="submission" date="2020-04" db="EMBL/GenBank/DDBJ databases">
        <authorList>
            <person name="Wallbank WR R."/>
            <person name="Pardo Diaz C."/>
            <person name="Kozak K."/>
            <person name="Martin S."/>
            <person name="Jiggins C."/>
            <person name="Moest M."/>
            <person name="Warren A I."/>
            <person name="Byers J.R.P. K."/>
            <person name="Montejo-Kovacevich G."/>
            <person name="Yen C E."/>
        </authorList>
    </citation>
    <scope>NUCLEOTIDE SEQUENCE [LARGE SCALE GENOMIC DNA]</scope>
</reference>
<dbReference type="EMBL" id="CADEBC010000858">
    <property type="protein sequence ID" value="CAB3261121.1"/>
    <property type="molecule type" value="Genomic_DNA"/>
</dbReference>
<sequence length="111" mass="13271">MNINIGSTSWGIVISRKLFIIKNTIYNRLFKYVNNNNSKQAIIIFCQVPDIETKPRGRERTRIIWMPVVNRNLKEAQVNKEMYHVPSCLDTHDTEGRPQMKWERARQKRRQ</sequence>
<gene>
    <name evidence="2" type="ORF">APLA_LOCUS17658</name>
</gene>
<organism evidence="2 3">
    <name type="scientific">Arctia plantaginis</name>
    <name type="common">Wood tiger moth</name>
    <name type="synonym">Phalaena plantaginis</name>
    <dbReference type="NCBI Taxonomy" id="874455"/>
    <lineage>
        <taxon>Eukaryota</taxon>
        <taxon>Metazoa</taxon>
        <taxon>Ecdysozoa</taxon>
        <taxon>Arthropoda</taxon>
        <taxon>Hexapoda</taxon>
        <taxon>Insecta</taxon>
        <taxon>Pterygota</taxon>
        <taxon>Neoptera</taxon>
        <taxon>Endopterygota</taxon>
        <taxon>Lepidoptera</taxon>
        <taxon>Glossata</taxon>
        <taxon>Ditrysia</taxon>
        <taxon>Noctuoidea</taxon>
        <taxon>Erebidae</taxon>
        <taxon>Arctiinae</taxon>
        <taxon>Arctia</taxon>
    </lineage>
</organism>